<evidence type="ECO:0000313" key="9">
    <source>
        <dbReference type="EMBL" id="GFO13398.1"/>
    </source>
</evidence>
<keyword evidence="4 7" id="KW-0863">Zinc-finger</keyword>
<evidence type="ECO:0000313" key="10">
    <source>
        <dbReference type="Proteomes" id="UP000735302"/>
    </source>
</evidence>
<evidence type="ECO:0000256" key="6">
    <source>
        <dbReference type="ARBA" id="ARBA00023242"/>
    </source>
</evidence>
<name>A0AAV4B2P9_9GAST</name>
<comment type="caution">
    <text evidence="9">The sequence shown here is derived from an EMBL/GenBank/DDBJ whole genome shotgun (WGS) entry which is preliminary data.</text>
</comment>
<dbReference type="PROSITE" id="PS00028">
    <property type="entry name" value="ZINC_FINGER_C2H2_1"/>
    <property type="match status" value="1"/>
</dbReference>
<dbReference type="PROSITE" id="PS50157">
    <property type="entry name" value="ZINC_FINGER_C2H2_2"/>
    <property type="match status" value="2"/>
</dbReference>
<dbReference type="PANTHER" id="PTHR24394">
    <property type="entry name" value="ZINC FINGER PROTEIN"/>
    <property type="match status" value="1"/>
</dbReference>
<dbReference type="GO" id="GO:0008270">
    <property type="term" value="F:zinc ion binding"/>
    <property type="evidence" value="ECO:0007669"/>
    <property type="project" value="UniProtKB-KW"/>
</dbReference>
<comment type="subcellular location">
    <subcellularLocation>
        <location evidence="1">Nucleus</location>
    </subcellularLocation>
</comment>
<evidence type="ECO:0000256" key="5">
    <source>
        <dbReference type="ARBA" id="ARBA00022833"/>
    </source>
</evidence>
<organism evidence="9 10">
    <name type="scientific">Plakobranchus ocellatus</name>
    <dbReference type="NCBI Taxonomy" id="259542"/>
    <lineage>
        <taxon>Eukaryota</taxon>
        <taxon>Metazoa</taxon>
        <taxon>Spiralia</taxon>
        <taxon>Lophotrochozoa</taxon>
        <taxon>Mollusca</taxon>
        <taxon>Gastropoda</taxon>
        <taxon>Heterobranchia</taxon>
        <taxon>Euthyneura</taxon>
        <taxon>Panpulmonata</taxon>
        <taxon>Sacoglossa</taxon>
        <taxon>Placobranchoidea</taxon>
        <taxon>Plakobranchidae</taxon>
        <taxon>Plakobranchus</taxon>
    </lineage>
</organism>
<dbReference type="EMBL" id="BLXT01004491">
    <property type="protein sequence ID" value="GFO13398.1"/>
    <property type="molecule type" value="Genomic_DNA"/>
</dbReference>
<dbReference type="GO" id="GO:0000981">
    <property type="term" value="F:DNA-binding transcription factor activity, RNA polymerase II-specific"/>
    <property type="evidence" value="ECO:0007669"/>
    <property type="project" value="TreeGrafter"/>
</dbReference>
<accession>A0AAV4B2P9</accession>
<dbReference type="GO" id="GO:0005634">
    <property type="term" value="C:nucleus"/>
    <property type="evidence" value="ECO:0007669"/>
    <property type="project" value="UniProtKB-SubCell"/>
</dbReference>
<sequence length="179" mass="20243">MAIFSSSESCNEESSALLSLEEVHALLDQKGMAYCLWCTSKRKGLSEYIHHVTSQHHDVQPVVCSSCGQVFAHHASFLAHIPSADTASSHYDLAYISKITKTLGGPSVRSSKRLVGGLYECRTCKKKFRQSCSLFRHRWKCEGTRSFTCKICDGVFYRRDHFKRHLLNSHGVVYQANPR</sequence>
<keyword evidence="5" id="KW-0862">Zinc</keyword>
<dbReference type="Pfam" id="PF00096">
    <property type="entry name" value="zf-C2H2"/>
    <property type="match status" value="1"/>
</dbReference>
<dbReference type="SUPFAM" id="SSF57667">
    <property type="entry name" value="beta-beta-alpha zinc fingers"/>
    <property type="match status" value="1"/>
</dbReference>
<dbReference type="Gene3D" id="3.30.160.60">
    <property type="entry name" value="Classic Zinc Finger"/>
    <property type="match status" value="1"/>
</dbReference>
<feature type="domain" description="C2H2-type" evidence="8">
    <location>
        <begin position="119"/>
        <end position="146"/>
    </location>
</feature>
<evidence type="ECO:0000256" key="2">
    <source>
        <dbReference type="ARBA" id="ARBA00022723"/>
    </source>
</evidence>
<gene>
    <name evidence="9" type="ORF">PoB_003990300</name>
</gene>
<dbReference type="InterPro" id="IPR013087">
    <property type="entry name" value="Znf_C2H2_type"/>
</dbReference>
<keyword evidence="3" id="KW-0677">Repeat</keyword>
<reference evidence="9 10" key="1">
    <citation type="journal article" date="2021" name="Elife">
        <title>Chloroplast acquisition without the gene transfer in kleptoplastic sea slugs, Plakobranchus ocellatus.</title>
        <authorList>
            <person name="Maeda T."/>
            <person name="Takahashi S."/>
            <person name="Yoshida T."/>
            <person name="Shimamura S."/>
            <person name="Takaki Y."/>
            <person name="Nagai Y."/>
            <person name="Toyoda A."/>
            <person name="Suzuki Y."/>
            <person name="Arimoto A."/>
            <person name="Ishii H."/>
            <person name="Satoh N."/>
            <person name="Nishiyama T."/>
            <person name="Hasebe M."/>
            <person name="Maruyama T."/>
            <person name="Minagawa J."/>
            <person name="Obokata J."/>
            <person name="Shigenobu S."/>
        </authorList>
    </citation>
    <scope>NUCLEOTIDE SEQUENCE [LARGE SCALE GENOMIC DNA]</scope>
</reference>
<feature type="domain" description="C2H2-type" evidence="8">
    <location>
        <begin position="147"/>
        <end position="170"/>
    </location>
</feature>
<protein>
    <submittedName>
        <fullName evidence="9">Zinc finger protein 841</fullName>
    </submittedName>
</protein>
<evidence type="ECO:0000259" key="8">
    <source>
        <dbReference type="PROSITE" id="PS50157"/>
    </source>
</evidence>
<keyword evidence="2" id="KW-0479">Metal-binding</keyword>
<evidence type="ECO:0000256" key="7">
    <source>
        <dbReference type="PROSITE-ProRule" id="PRU00042"/>
    </source>
</evidence>
<dbReference type="Proteomes" id="UP000735302">
    <property type="component" value="Unassembled WGS sequence"/>
</dbReference>
<dbReference type="AlphaFoldDB" id="A0AAV4B2P9"/>
<evidence type="ECO:0000256" key="4">
    <source>
        <dbReference type="ARBA" id="ARBA00022771"/>
    </source>
</evidence>
<dbReference type="PANTHER" id="PTHR24394:SF29">
    <property type="entry name" value="MYONEURIN"/>
    <property type="match status" value="1"/>
</dbReference>
<evidence type="ECO:0000256" key="1">
    <source>
        <dbReference type="ARBA" id="ARBA00004123"/>
    </source>
</evidence>
<dbReference type="SMART" id="SM00355">
    <property type="entry name" value="ZnF_C2H2"/>
    <property type="match status" value="3"/>
</dbReference>
<evidence type="ECO:0000256" key="3">
    <source>
        <dbReference type="ARBA" id="ARBA00022737"/>
    </source>
</evidence>
<keyword evidence="10" id="KW-1185">Reference proteome</keyword>
<keyword evidence="6" id="KW-0539">Nucleus</keyword>
<proteinExistence type="predicted"/>
<dbReference type="InterPro" id="IPR036236">
    <property type="entry name" value="Znf_C2H2_sf"/>
</dbReference>